<keyword evidence="1" id="KW-0472">Membrane</keyword>
<name>A0A4R3LXA0_9HYPH</name>
<sequence length="330" mass="33718">MTSMSVPDRAGGKGRAALRRGRAVAASKPFQIAVALAAIALGALLIYRALKDYSFDELVAAVGRVPTGRVAASAGFAAASYVCLTLFDYLALRYAGKPLAYRRAALASFVGLSLGHTIGLAALSSGAIRYRFYSRWGLDAGEVAKVILFCGLTVGLGLSGLAGAALLFEPGIAWDMAGLSPAATYGLAIACLAAPVLYVLLAACLRAPLVVRGWSIALPGPKLAVAQVAVGVANFLCVAACLHQALAGVREVGFAAVASAYVVANTATILSHVPGGLGVIETVVQHLLPGVGLVGPLLVFRFTYFLVPLALGTLGLAASEAFYARGKGSR</sequence>
<dbReference type="Proteomes" id="UP000294664">
    <property type="component" value="Unassembled WGS sequence"/>
</dbReference>
<feature type="transmembrane region" description="Helical" evidence="1">
    <location>
        <begin position="146"/>
        <end position="168"/>
    </location>
</feature>
<accession>A0A4R3LXA0</accession>
<feature type="transmembrane region" description="Helical" evidence="1">
    <location>
        <begin position="104"/>
        <end position="126"/>
    </location>
</feature>
<dbReference type="AlphaFoldDB" id="A0A4R3LXA0"/>
<comment type="caution">
    <text evidence="2">The sequence shown here is derived from an EMBL/GenBank/DDBJ whole genome shotgun (WGS) entry which is preliminary data.</text>
</comment>
<evidence type="ECO:0000313" key="3">
    <source>
        <dbReference type="Proteomes" id="UP000294664"/>
    </source>
</evidence>
<reference evidence="2 3" key="1">
    <citation type="submission" date="2019-03" db="EMBL/GenBank/DDBJ databases">
        <title>Genomic Encyclopedia of Type Strains, Phase IV (KMG-IV): sequencing the most valuable type-strain genomes for metagenomic binning, comparative biology and taxonomic classification.</title>
        <authorList>
            <person name="Goeker M."/>
        </authorList>
    </citation>
    <scope>NUCLEOTIDE SEQUENCE [LARGE SCALE GENOMIC DNA]</scope>
    <source>
        <strain evidence="2 3">DSM 9035</strain>
    </source>
</reference>
<feature type="transmembrane region" description="Helical" evidence="1">
    <location>
        <begin position="70"/>
        <end position="92"/>
    </location>
</feature>
<dbReference type="EMBL" id="SMAI01000010">
    <property type="protein sequence ID" value="TCT03207.1"/>
    <property type="molecule type" value="Genomic_DNA"/>
</dbReference>
<proteinExistence type="predicted"/>
<evidence type="ECO:0000313" key="2">
    <source>
        <dbReference type="EMBL" id="TCT03207.1"/>
    </source>
</evidence>
<evidence type="ECO:0000256" key="1">
    <source>
        <dbReference type="SAM" id="Phobius"/>
    </source>
</evidence>
<evidence type="ECO:0008006" key="4">
    <source>
        <dbReference type="Google" id="ProtNLM"/>
    </source>
</evidence>
<feature type="transmembrane region" description="Helical" evidence="1">
    <location>
        <begin position="180"/>
        <end position="203"/>
    </location>
</feature>
<organism evidence="2 3">
    <name type="scientific">Aquabacter spiritensis</name>
    <dbReference type="NCBI Taxonomy" id="933073"/>
    <lineage>
        <taxon>Bacteria</taxon>
        <taxon>Pseudomonadati</taxon>
        <taxon>Pseudomonadota</taxon>
        <taxon>Alphaproteobacteria</taxon>
        <taxon>Hyphomicrobiales</taxon>
        <taxon>Xanthobacteraceae</taxon>
        <taxon>Aquabacter</taxon>
    </lineage>
</organism>
<dbReference type="PANTHER" id="PTHR39087">
    <property type="entry name" value="UPF0104 MEMBRANE PROTEIN MJ1595"/>
    <property type="match status" value="1"/>
</dbReference>
<dbReference type="GO" id="GO:0005886">
    <property type="term" value="C:plasma membrane"/>
    <property type="evidence" value="ECO:0007669"/>
    <property type="project" value="UniProtKB-SubCell"/>
</dbReference>
<dbReference type="PANTHER" id="PTHR39087:SF2">
    <property type="entry name" value="UPF0104 MEMBRANE PROTEIN MJ1595"/>
    <property type="match status" value="1"/>
</dbReference>
<gene>
    <name evidence="2" type="ORF">EDC64_11070</name>
</gene>
<keyword evidence="1" id="KW-0812">Transmembrane</keyword>
<feature type="transmembrane region" description="Helical" evidence="1">
    <location>
        <begin position="223"/>
        <end position="242"/>
    </location>
</feature>
<keyword evidence="3" id="KW-1185">Reference proteome</keyword>
<protein>
    <recommendedName>
        <fullName evidence="4">Lysylphosphatidylglycerol synthase-like protein</fullName>
    </recommendedName>
</protein>
<feature type="transmembrane region" description="Helical" evidence="1">
    <location>
        <begin position="293"/>
        <end position="317"/>
    </location>
</feature>
<feature type="transmembrane region" description="Helical" evidence="1">
    <location>
        <begin position="254"/>
        <end position="273"/>
    </location>
</feature>
<keyword evidence="1" id="KW-1133">Transmembrane helix</keyword>
<feature type="transmembrane region" description="Helical" evidence="1">
    <location>
        <begin position="29"/>
        <end position="50"/>
    </location>
</feature>